<accession>A0A1N6P4P2</accession>
<sequence>MKPKHRLLTLPKKAEDTAMPNSRKPDDELMTAPVAPGEDPNAELDPDVAARAEAQVAENERLEREAAYDNPDPDLGAGE</sequence>
<dbReference type="RefSeq" id="WP_076584898.1">
    <property type="nucleotide sequence ID" value="NZ_FTLW01000001.1"/>
</dbReference>
<reference evidence="3" key="1">
    <citation type="submission" date="2017-01" db="EMBL/GenBank/DDBJ databases">
        <authorList>
            <person name="Varghese N."/>
            <person name="Submissions S."/>
        </authorList>
    </citation>
    <scope>NUCLEOTIDE SEQUENCE [LARGE SCALE GENOMIC DNA]</scope>
    <source>
        <strain evidence="3">UM1</strain>
    </source>
</reference>
<gene>
    <name evidence="2" type="ORF">SAMN05421546_0485</name>
</gene>
<proteinExistence type="predicted"/>
<name>A0A1N6P4P2_9GAMM</name>
<feature type="region of interest" description="Disordered" evidence="1">
    <location>
        <begin position="1"/>
        <end position="79"/>
    </location>
</feature>
<protein>
    <submittedName>
        <fullName evidence="2">Uncharacterized protein</fullName>
    </submittedName>
</protein>
<evidence type="ECO:0000313" key="3">
    <source>
        <dbReference type="Proteomes" id="UP000241788"/>
    </source>
</evidence>
<keyword evidence="3" id="KW-1185">Reference proteome</keyword>
<evidence type="ECO:0000313" key="2">
    <source>
        <dbReference type="EMBL" id="SIP99243.1"/>
    </source>
</evidence>
<evidence type="ECO:0000256" key="1">
    <source>
        <dbReference type="SAM" id="MobiDB-lite"/>
    </source>
</evidence>
<dbReference type="AlphaFoldDB" id="A0A1N6P4P2"/>
<dbReference type="Proteomes" id="UP000241788">
    <property type="component" value="Unassembled WGS sequence"/>
</dbReference>
<dbReference type="EMBL" id="FTLW01000001">
    <property type="protein sequence ID" value="SIP99243.1"/>
    <property type="molecule type" value="Genomic_DNA"/>
</dbReference>
<feature type="compositionally biased region" description="Basic and acidic residues" evidence="1">
    <location>
        <begin position="58"/>
        <end position="67"/>
    </location>
</feature>
<organism evidence="2 3">
    <name type="scientific">Solilutibacter tolerans</name>
    <dbReference type="NCBI Taxonomy" id="1604334"/>
    <lineage>
        <taxon>Bacteria</taxon>
        <taxon>Pseudomonadati</taxon>
        <taxon>Pseudomonadota</taxon>
        <taxon>Gammaproteobacteria</taxon>
        <taxon>Lysobacterales</taxon>
        <taxon>Lysobacteraceae</taxon>
        <taxon>Solilutibacter</taxon>
    </lineage>
</organism>
<dbReference type="OrthoDB" id="9880751at2"/>
<dbReference type="STRING" id="1604334.SAMN05421546_0485"/>